<feature type="transmembrane region" description="Helical" evidence="9">
    <location>
        <begin position="454"/>
        <end position="476"/>
    </location>
</feature>
<keyword evidence="2 9" id="KW-0812">Transmembrane</keyword>
<feature type="transmembrane region" description="Helical" evidence="9">
    <location>
        <begin position="350"/>
        <end position="369"/>
    </location>
</feature>
<name>A0A139H0E1_9PEZI</name>
<feature type="transmembrane region" description="Helical" evidence="9">
    <location>
        <begin position="203"/>
        <end position="222"/>
    </location>
</feature>
<evidence type="ECO:0000256" key="3">
    <source>
        <dbReference type="ARBA" id="ARBA00022989"/>
    </source>
</evidence>
<dbReference type="OrthoDB" id="3936150at2759"/>
<dbReference type="InterPro" id="IPR020846">
    <property type="entry name" value="MFS_dom"/>
</dbReference>
<dbReference type="PANTHER" id="PTHR23502:SF38">
    <property type="entry name" value="POLYAMINE TRANSPORTER 4"/>
    <property type="match status" value="1"/>
</dbReference>
<protein>
    <recommendedName>
        <fullName evidence="7">Cercosporin MFS transporter CTB4</fullName>
    </recommendedName>
    <alternativeName>
        <fullName evidence="8">Cercosporin toxin biosynthesis cluster protein 4</fullName>
    </alternativeName>
</protein>
<dbReference type="EMBL" id="LFZO01000862">
    <property type="protein sequence ID" value="KXS95871.1"/>
    <property type="molecule type" value="Genomic_DNA"/>
</dbReference>
<comment type="similarity">
    <text evidence="5">Belongs to the major facilitator superfamily. CAR1 family.</text>
</comment>
<dbReference type="PROSITE" id="PS50850">
    <property type="entry name" value="MFS"/>
    <property type="match status" value="1"/>
</dbReference>
<evidence type="ECO:0000256" key="5">
    <source>
        <dbReference type="ARBA" id="ARBA00038347"/>
    </source>
</evidence>
<dbReference type="Proteomes" id="UP000073492">
    <property type="component" value="Unassembled WGS sequence"/>
</dbReference>
<dbReference type="InterPro" id="IPR036259">
    <property type="entry name" value="MFS_trans_sf"/>
</dbReference>
<feature type="transmembrane region" description="Helical" evidence="9">
    <location>
        <begin position="482"/>
        <end position="503"/>
    </location>
</feature>
<evidence type="ECO:0000256" key="7">
    <source>
        <dbReference type="ARBA" id="ARBA00069139"/>
    </source>
</evidence>
<proteinExistence type="inferred from homology"/>
<comment type="function">
    <text evidence="6">MFS transporter; part of the gene cluster that mediates the biosynthesis of cercosporin, a light-activated, non-host-selective toxin. The perylenequinone chromophore of cercosporin absorbs light energy to attain an electronically-activated triplet state and produces active oxygen species such as the hydroxyl radical, superoxide, hydrogen peroxide or singlet oxygen upon reaction with oxygen molecules. These reactive oxygen species cause damage to various cellular components including lipids, proteins and nucleic acids. Responsible for secretion and accumulation of cercosporin, but does not play any roles in self-protection against the toxicity of cercosporin.</text>
</comment>
<dbReference type="CDD" id="cd17323">
    <property type="entry name" value="MFS_Tpo1_MDR_like"/>
    <property type="match status" value="1"/>
</dbReference>
<gene>
    <name evidence="11" type="ORF">AC579_4443</name>
</gene>
<reference evidence="11 12" key="1">
    <citation type="submission" date="2015-07" db="EMBL/GenBank/DDBJ databases">
        <title>Comparative genomics of the Sigatoka disease complex on banana suggests a link between parallel evolutionary changes in Pseudocercospora fijiensis and Pseudocercospora eumusae and increased virulence on the banana host.</title>
        <authorList>
            <person name="Chang T.-C."/>
            <person name="Salvucci A."/>
            <person name="Crous P.W."/>
            <person name="Stergiopoulos I."/>
        </authorList>
    </citation>
    <scope>NUCLEOTIDE SEQUENCE [LARGE SCALE GENOMIC DNA]</scope>
    <source>
        <strain evidence="11 12">CBS 116634</strain>
    </source>
</reference>
<dbReference type="GO" id="GO:0015606">
    <property type="term" value="F:spermidine transmembrane transporter activity"/>
    <property type="evidence" value="ECO:0007669"/>
    <property type="project" value="TreeGrafter"/>
</dbReference>
<feature type="transmembrane region" description="Helical" evidence="9">
    <location>
        <begin position="390"/>
        <end position="409"/>
    </location>
</feature>
<feature type="transmembrane region" description="Helical" evidence="9">
    <location>
        <begin position="305"/>
        <end position="330"/>
    </location>
</feature>
<feature type="transmembrane region" description="Helical" evidence="9">
    <location>
        <begin position="78"/>
        <end position="95"/>
    </location>
</feature>
<dbReference type="FunFam" id="1.20.1250.20:FF:000011">
    <property type="entry name" value="MFS multidrug transporter, putative"/>
    <property type="match status" value="1"/>
</dbReference>
<accession>A0A139H0E1</accession>
<evidence type="ECO:0000256" key="8">
    <source>
        <dbReference type="ARBA" id="ARBA00077167"/>
    </source>
</evidence>
<feature type="transmembrane region" description="Helical" evidence="9">
    <location>
        <begin position="175"/>
        <end position="196"/>
    </location>
</feature>
<dbReference type="Pfam" id="PF07690">
    <property type="entry name" value="MFS_1"/>
    <property type="match status" value="1"/>
</dbReference>
<evidence type="ECO:0000256" key="9">
    <source>
        <dbReference type="SAM" id="Phobius"/>
    </source>
</evidence>
<dbReference type="AlphaFoldDB" id="A0A139H0E1"/>
<sequence>MSNNEPAPERIEARCRRGTILVLSLFTLTLSLSSHRLGAMLHTHDAEAGLQIKSAKDWYPNATEDPGNPHNWSKRKRIFHTSIPIAVAFLCPFGSSVYTPGLSQVSQEFEVTREVALLPFVFYLLGLSFGPVIAAPMSETFGRRIVYTIALPIFAVFTIGAGFSRNIVSLIVCRFFAGTASSPGLSLGSGTVADVWRPHERAVPMAIFVMSVQMGPAFGPLIGGFVTENISWRWTQWVILFGIAIVLTITLSMHETYKMAILQARAKRLDIEGPPKEQRTTAQSIKFFARQTLIRPMHMTFTEPIVTFFDIYTAFLFGLLNAFFAAFSWVFENTYGFNLGAVGLTYLGQAVGSIIGCTVIIYTSKVVWVKETHRMKETNPNARLPPERKLIIAKMGAILLPIGLFWYGWSAQYKVHWISPVIAEGFFSCANILIFTCALIFLQDCYGAKYGASAASSNTFARYLTAFAFPLFAIQMFEGVGTGWACSILGFFSILLIPIPFLFDRYGERIRQKSKYQPDE</sequence>
<keyword evidence="12" id="KW-1185">Reference proteome</keyword>
<dbReference type="Gene3D" id="1.20.1250.20">
    <property type="entry name" value="MFS general substrate transporter like domains"/>
    <property type="match status" value="1"/>
</dbReference>
<dbReference type="GO" id="GO:0000297">
    <property type="term" value="F:spermine transmembrane transporter activity"/>
    <property type="evidence" value="ECO:0007669"/>
    <property type="project" value="TreeGrafter"/>
</dbReference>
<evidence type="ECO:0000256" key="2">
    <source>
        <dbReference type="ARBA" id="ARBA00022692"/>
    </source>
</evidence>
<feature type="transmembrane region" description="Helical" evidence="9">
    <location>
        <begin position="145"/>
        <end position="163"/>
    </location>
</feature>
<dbReference type="GO" id="GO:0005886">
    <property type="term" value="C:plasma membrane"/>
    <property type="evidence" value="ECO:0007669"/>
    <property type="project" value="TreeGrafter"/>
</dbReference>
<evidence type="ECO:0000256" key="6">
    <source>
        <dbReference type="ARBA" id="ARBA00053977"/>
    </source>
</evidence>
<evidence type="ECO:0000313" key="11">
    <source>
        <dbReference type="EMBL" id="KXS95871.1"/>
    </source>
</evidence>
<evidence type="ECO:0000256" key="1">
    <source>
        <dbReference type="ARBA" id="ARBA00004141"/>
    </source>
</evidence>
<dbReference type="EMBL" id="LFZO01000862">
    <property type="protein sequence ID" value="KXS95872.1"/>
    <property type="molecule type" value="Genomic_DNA"/>
</dbReference>
<feature type="transmembrane region" description="Helical" evidence="9">
    <location>
        <begin position="421"/>
        <end position="442"/>
    </location>
</feature>
<evidence type="ECO:0000259" key="10">
    <source>
        <dbReference type="PROSITE" id="PS50850"/>
    </source>
</evidence>
<keyword evidence="3 9" id="KW-1133">Transmembrane helix</keyword>
<dbReference type="PANTHER" id="PTHR23502">
    <property type="entry name" value="MAJOR FACILITATOR SUPERFAMILY"/>
    <property type="match status" value="1"/>
</dbReference>
<comment type="subcellular location">
    <subcellularLocation>
        <location evidence="1">Membrane</location>
        <topology evidence="1">Multi-pass membrane protein</topology>
    </subcellularLocation>
</comment>
<feature type="domain" description="Major facilitator superfamily (MFS) profile" evidence="10">
    <location>
        <begin position="80"/>
        <end position="508"/>
    </location>
</feature>
<feature type="transmembrane region" description="Helical" evidence="9">
    <location>
        <begin position="115"/>
        <end position="133"/>
    </location>
</feature>
<dbReference type="InterPro" id="IPR011701">
    <property type="entry name" value="MFS"/>
</dbReference>
<keyword evidence="4 9" id="KW-0472">Membrane</keyword>
<dbReference type="SUPFAM" id="SSF103473">
    <property type="entry name" value="MFS general substrate transporter"/>
    <property type="match status" value="1"/>
</dbReference>
<comment type="caution">
    <text evidence="11">The sequence shown here is derived from an EMBL/GenBank/DDBJ whole genome shotgun (WGS) entry which is preliminary data.</text>
</comment>
<evidence type="ECO:0000256" key="4">
    <source>
        <dbReference type="ARBA" id="ARBA00023136"/>
    </source>
</evidence>
<feature type="transmembrane region" description="Helical" evidence="9">
    <location>
        <begin position="234"/>
        <end position="253"/>
    </location>
</feature>
<organism evidence="11 12">
    <name type="scientific">Pseudocercospora musae</name>
    <dbReference type="NCBI Taxonomy" id="113226"/>
    <lineage>
        <taxon>Eukaryota</taxon>
        <taxon>Fungi</taxon>
        <taxon>Dikarya</taxon>
        <taxon>Ascomycota</taxon>
        <taxon>Pezizomycotina</taxon>
        <taxon>Dothideomycetes</taxon>
        <taxon>Dothideomycetidae</taxon>
        <taxon>Mycosphaerellales</taxon>
        <taxon>Mycosphaerellaceae</taxon>
        <taxon>Pseudocercospora</taxon>
    </lineage>
</organism>
<evidence type="ECO:0000313" key="12">
    <source>
        <dbReference type="Proteomes" id="UP000073492"/>
    </source>
</evidence>